<reference evidence="3" key="2">
    <citation type="submission" date="2020-05" db="EMBL/GenBank/DDBJ databases">
        <authorList>
            <person name="Kim H.-S."/>
            <person name="Proctor R.H."/>
            <person name="Brown D.W."/>
        </authorList>
    </citation>
    <scope>NUCLEOTIDE SEQUENCE</scope>
    <source>
        <strain evidence="3">NRRL 45417</strain>
    </source>
</reference>
<organism evidence="3 4">
    <name type="scientific">Fusarium gaditjirri</name>
    <dbReference type="NCBI Taxonomy" id="282569"/>
    <lineage>
        <taxon>Eukaryota</taxon>
        <taxon>Fungi</taxon>
        <taxon>Dikarya</taxon>
        <taxon>Ascomycota</taxon>
        <taxon>Pezizomycotina</taxon>
        <taxon>Sordariomycetes</taxon>
        <taxon>Hypocreomycetidae</taxon>
        <taxon>Hypocreales</taxon>
        <taxon>Nectriaceae</taxon>
        <taxon>Fusarium</taxon>
        <taxon>Fusarium nisikadoi species complex</taxon>
    </lineage>
</organism>
<gene>
    <name evidence="3" type="ORF">FGADI_5610</name>
</gene>
<dbReference type="InterPro" id="IPR036864">
    <property type="entry name" value="Zn2-C6_fun-type_DNA-bd_sf"/>
</dbReference>
<dbReference type="PROSITE" id="PS50048">
    <property type="entry name" value="ZN2_CY6_FUNGAL_2"/>
    <property type="match status" value="1"/>
</dbReference>
<dbReference type="EMBL" id="JABFAI010000131">
    <property type="protein sequence ID" value="KAF4953961.1"/>
    <property type="molecule type" value="Genomic_DNA"/>
</dbReference>
<dbReference type="CDD" id="cd00067">
    <property type="entry name" value="GAL4"/>
    <property type="match status" value="1"/>
</dbReference>
<dbReference type="SUPFAM" id="SSF57701">
    <property type="entry name" value="Zn2/Cys6 DNA-binding domain"/>
    <property type="match status" value="1"/>
</dbReference>
<proteinExistence type="predicted"/>
<dbReference type="OrthoDB" id="4216928at2759"/>
<feature type="domain" description="Zn(2)-C6 fungal-type" evidence="2">
    <location>
        <begin position="7"/>
        <end position="37"/>
    </location>
</feature>
<dbReference type="Proteomes" id="UP000604273">
    <property type="component" value="Unassembled WGS sequence"/>
</dbReference>
<evidence type="ECO:0000313" key="4">
    <source>
        <dbReference type="Proteomes" id="UP000604273"/>
    </source>
</evidence>
<protein>
    <recommendedName>
        <fullName evidence="2">Zn(2)-C6 fungal-type domain-containing protein</fullName>
    </recommendedName>
</protein>
<dbReference type="AlphaFoldDB" id="A0A8H4T9Y1"/>
<keyword evidence="4" id="KW-1185">Reference proteome</keyword>
<dbReference type="GO" id="GO:0000981">
    <property type="term" value="F:DNA-binding transcription factor activity, RNA polymerase II-specific"/>
    <property type="evidence" value="ECO:0007669"/>
    <property type="project" value="InterPro"/>
</dbReference>
<evidence type="ECO:0000256" key="1">
    <source>
        <dbReference type="ARBA" id="ARBA00023242"/>
    </source>
</evidence>
<sequence length="379" mass="43031">MGLLQRSCQACVKARRRCNLASPCCERCSTKRIACRYANEPAPAPIAIHGKALKSVAKSQKFKEEHNPQSLSRLLARGVLDTRLQIFIRQVLGNDNYDGSRPPLVESDLARLRDFRVMSKPISTGLQIFNPLHLEIVRVIDQPTLHHLSDILRSFPGQFAEHGKTSFIHSALYSPSLPPPIKEVRDICYSYHIGGEYLASSRLDALRLTIRRLLRLSKRTVSFADTLAYSQAISLAQIIRLLECQDTNEDDVERDNEEMWALTHQLWQKAPTQLPSSLSPWKAWLFSENVRRTIMVCNILLAVYSSLRRGYTIHSLCVEALPFDVRTKLWDADSESAWEIAASKVPGPHLVTLSQFTELQPLEVSGSRFEDLLLLSFRR</sequence>
<dbReference type="GO" id="GO:0008270">
    <property type="term" value="F:zinc ion binding"/>
    <property type="evidence" value="ECO:0007669"/>
    <property type="project" value="InterPro"/>
</dbReference>
<evidence type="ECO:0000313" key="3">
    <source>
        <dbReference type="EMBL" id="KAF4953961.1"/>
    </source>
</evidence>
<reference evidence="3" key="1">
    <citation type="journal article" date="2020" name="BMC Genomics">
        <title>Correction to: Identification and distribution of gene clusters required for synthesis of sphingolipid metabolism inhibitors in diverse species of the filamentous fungus Fusarium.</title>
        <authorList>
            <person name="Kim H.S."/>
            <person name="Lohmar J.M."/>
            <person name="Busman M."/>
            <person name="Brown D.W."/>
            <person name="Naumann T.A."/>
            <person name="Divon H.H."/>
            <person name="Lysoe E."/>
            <person name="Uhlig S."/>
            <person name="Proctor R.H."/>
        </authorList>
    </citation>
    <scope>NUCLEOTIDE SEQUENCE</scope>
    <source>
        <strain evidence="3">NRRL 45417</strain>
    </source>
</reference>
<dbReference type="InterPro" id="IPR001138">
    <property type="entry name" value="Zn2Cys6_DnaBD"/>
</dbReference>
<name>A0A8H4T9Y1_9HYPO</name>
<accession>A0A8H4T9Y1</accession>
<evidence type="ECO:0000259" key="2">
    <source>
        <dbReference type="PROSITE" id="PS50048"/>
    </source>
</evidence>
<keyword evidence="1" id="KW-0539">Nucleus</keyword>
<comment type="caution">
    <text evidence="3">The sequence shown here is derived from an EMBL/GenBank/DDBJ whole genome shotgun (WGS) entry which is preliminary data.</text>
</comment>